<accession>A0A7G9GCR9</accession>
<dbReference type="EMBL" id="CP060635">
    <property type="protein sequence ID" value="QNM08601.1"/>
    <property type="molecule type" value="Genomic_DNA"/>
</dbReference>
<keyword evidence="2" id="KW-1185">Reference proteome</keyword>
<dbReference type="Proteomes" id="UP000515860">
    <property type="component" value="Chromosome"/>
</dbReference>
<dbReference type="AlphaFoldDB" id="A0A7G9GCR9"/>
<proteinExistence type="predicted"/>
<name>A0A7G9GCR9_9FIRM</name>
<evidence type="ECO:0000313" key="1">
    <source>
        <dbReference type="EMBL" id="QNM08601.1"/>
    </source>
</evidence>
<evidence type="ECO:0000313" key="2">
    <source>
        <dbReference type="Proteomes" id="UP000515860"/>
    </source>
</evidence>
<reference evidence="1 2" key="1">
    <citation type="submission" date="2020-08" db="EMBL/GenBank/DDBJ databases">
        <authorList>
            <person name="Liu C."/>
            <person name="Sun Q."/>
        </authorList>
    </citation>
    <scope>NUCLEOTIDE SEQUENCE [LARGE SCALE GENOMIC DNA]</scope>
    <source>
        <strain evidence="1 2">NSJ-29</strain>
    </source>
</reference>
<dbReference type="RefSeq" id="WP_249328826.1">
    <property type="nucleotide sequence ID" value="NZ_CP060635.1"/>
</dbReference>
<sequence>MKIDWKNRYEIEQINIYDSDIIQFDYRYEKRQIYLTCKSNKFNICFCFIFSNVLFHAGYKKTDSEEDLAKGIVVEENSQQLGQLLNIQRAGTDYRSSWFDWGVSYLPVKMQMHSGTVIQIICDTIYYKSYELGRMMPVWPDPKKDYMKIRHGDINRINNIEVHDSLFIGFSYDDKKRELYFGCLNPYYKKKDIFVFSDVACYSMQSCEFLGEETRIWALYAEEATKEMIVGTLANSNMFQAAQAYKMNKVYFSCDQFSSFTLGFDLASGDVLLVTASLLEYKEVSYL</sequence>
<dbReference type="KEGG" id="whj:H9Q79_17385"/>
<gene>
    <name evidence="1" type="ORF">H9Q79_17385</name>
</gene>
<protein>
    <submittedName>
        <fullName evidence="1">Uncharacterized protein</fullName>
    </submittedName>
</protein>
<organism evidence="1 2">
    <name type="scientific">Wansuia hejianensis</name>
    <dbReference type="NCBI Taxonomy" id="2763667"/>
    <lineage>
        <taxon>Bacteria</taxon>
        <taxon>Bacillati</taxon>
        <taxon>Bacillota</taxon>
        <taxon>Clostridia</taxon>
        <taxon>Lachnospirales</taxon>
        <taxon>Lachnospiraceae</taxon>
        <taxon>Wansuia</taxon>
    </lineage>
</organism>